<organism evidence="4 5">
    <name type="scientific">Parasulfitobacter algicola</name>
    <dbReference type="NCBI Taxonomy" id="2614809"/>
    <lineage>
        <taxon>Bacteria</taxon>
        <taxon>Pseudomonadati</taxon>
        <taxon>Pseudomonadota</taxon>
        <taxon>Alphaproteobacteria</taxon>
        <taxon>Rhodobacterales</taxon>
        <taxon>Roseobacteraceae</taxon>
        <taxon>Parasulfitobacter</taxon>
    </lineage>
</organism>
<dbReference type="Proteomes" id="UP000777935">
    <property type="component" value="Unassembled WGS sequence"/>
</dbReference>
<dbReference type="PANTHER" id="PTHR38107:SF3">
    <property type="entry name" value="LYSOZYME RRRD-RELATED"/>
    <property type="match status" value="1"/>
</dbReference>
<name>A0ABX2INU3_9RHOB</name>
<dbReference type="SUPFAM" id="SSF53955">
    <property type="entry name" value="Lysozyme-like"/>
    <property type="match status" value="1"/>
</dbReference>
<keyword evidence="5" id="KW-1185">Reference proteome</keyword>
<dbReference type="Pfam" id="PF00959">
    <property type="entry name" value="Phage_lysozyme"/>
    <property type="match status" value="1"/>
</dbReference>
<gene>
    <name evidence="4" type="ORF">HRQ87_07040</name>
</gene>
<keyword evidence="3" id="KW-0326">Glycosidase</keyword>
<dbReference type="PANTHER" id="PTHR38107">
    <property type="match status" value="1"/>
</dbReference>
<comment type="similarity">
    <text evidence="3">Belongs to the glycosyl hydrolase 24 family.</text>
</comment>
<dbReference type="EC" id="3.2.1.17" evidence="3"/>
<accession>A0ABX2INU3</accession>
<proteinExistence type="inferred from homology"/>
<comment type="caution">
    <text evidence="4">The sequence shown here is derived from an EMBL/GenBank/DDBJ whole genome shotgun (WGS) entry which is preliminary data.</text>
</comment>
<reference evidence="4 5" key="1">
    <citation type="submission" date="2020-06" db="EMBL/GenBank/DDBJ databases">
        <title>Sulfitobacter algicola sp. nov., isolated from green algae.</title>
        <authorList>
            <person name="Wang C."/>
        </authorList>
    </citation>
    <scope>NUCLEOTIDE SEQUENCE [LARGE SCALE GENOMIC DNA]</scope>
    <source>
        <strain evidence="4 5">1151</strain>
    </source>
</reference>
<dbReference type="InterPro" id="IPR051018">
    <property type="entry name" value="Bacteriophage_GH24"/>
</dbReference>
<dbReference type="InterPro" id="IPR023346">
    <property type="entry name" value="Lysozyme-like_dom_sf"/>
</dbReference>
<evidence type="ECO:0000313" key="4">
    <source>
        <dbReference type="EMBL" id="NSX54557.1"/>
    </source>
</evidence>
<keyword evidence="2 3" id="KW-0081">Bacteriolytic enzyme</keyword>
<protein>
    <recommendedName>
        <fullName evidence="3">Lysozyme</fullName>
        <ecNumber evidence="3">3.2.1.17</ecNumber>
    </recommendedName>
</protein>
<evidence type="ECO:0000256" key="2">
    <source>
        <dbReference type="ARBA" id="ARBA00022638"/>
    </source>
</evidence>
<dbReference type="RefSeq" id="WP_174136705.1">
    <property type="nucleotide sequence ID" value="NZ_JABUFE010000003.1"/>
</dbReference>
<dbReference type="InterPro" id="IPR023347">
    <property type="entry name" value="Lysozyme_dom_sf"/>
</dbReference>
<sequence>MQITVRTALEIAHHEALVRQAYRDSVGVWTWSIGVTNSSGHSVERYIDNPQPLIRCLEVWLWVLDRYARRVRSAFDGFELTEPQFAAALSFDYNTGGITRATWVQLWKADDISGARRAFLNWRRPPEIIPRREKERDLFFDGIWSNRGTITEITRLTANYSPIFSSAIQIDIRNELDALLGRPALVESGKPISADANA</sequence>
<evidence type="ECO:0000256" key="1">
    <source>
        <dbReference type="ARBA" id="ARBA00022529"/>
    </source>
</evidence>
<dbReference type="InterPro" id="IPR002196">
    <property type="entry name" value="Glyco_hydro_24"/>
</dbReference>
<evidence type="ECO:0000256" key="3">
    <source>
        <dbReference type="RuleBase" id="RU003788"/>
    </source>
</evidence>
<keyword evidence="3" id="KW-0378">Hydrolase</keyword>
<evidence type="ECO:0000313" key="5">
    <source>
        <dbReference type="Proteomes" id="UP000777935"/>
    </source>
</evidence>
<keyword evidence="1 3" id="KW-0929">Antimicrobial</keyword>
<dbReference type="Gene3D" id="1.10.530.40">
    <property type="match status" value="1"/>
</dbReference>
<dbReference type="EMBL" id="JABUFE010000003">
    <property type="protein sequence ID" value="NSX54557.1"/>
    <property type="molecule type" value="Genomic_DNA"/>
</dbReference>
<comment type="catalytic activity">
    <reaction evidence="3">
        <text>Hydrolysis of (1-&gt;4)-beta-linkages between N-acetylmuramic acid and N-acetyl-D-glucosamine residues in a peptidoglycan and between N-acetyl-D-glucosamine residues in chitodextrins.</text>
        <dbReference type="EC" id="3.2.1.17"/>
    </reaction>
</comment>